<evidence type="ECO:0000313" key="2">
    <source>
        <dbReference type="EMBL" id="MDT8759501.1"/>
    </source>
</evidence>
<sequence>MAPPDLKDPVQNAAYRRELAGIGLRMRRWGIALSLIGALLVLAWRRNLPVPLWLGVGVLGIGLLVLIAAISTRAAYHRLRMRN</sequence>
<keyword evidence="1" id="KW-0812">Transmembrane</keyword>
<reference evidence="2" key="1">
    <citation type="submission" date="2022-04" db="EMBL/GenBank/DDBJ databases">
        <title>Tomato heritable bacteria conferring resistance against bacterial wilt.</title>
        <authorList>
            <person name="Yin J."/>
        </authorList>
    </citation>
    <scope>NUCLEOTIDE SEQUENCE</scope>
    <source>
        <strain evidence="2">Cra20</strain>
    </source>
</reference>
<organism evidence="2">
    <name type="scientific">Sphingomonas psychrotolerans</name>
    <dbReference type="NCBI Taxonomy" id="1327635"/>
    <lineage>
        <taxon>Bacteria</taxon>
        <taxon>Pseudomonadati</taxon>
        <taxon>Pseudomonadota</taxon>
        <taxon>Alphaproteobacteria</taxon>
        <taxon>Sphingomonadales</taxon>
        <taxon>Sphingomonadaceae</taxon>
        <taxon>Sphingomonas</taxon>
    </lineage>
</organism>
<feature type="transmembrane region" description="Helical" evidence="1">
    <location>
        <begin position="50"/>
        <end position="76"/>
    </location>
</feature>
<protein>
    <recommendedName>
        <fullName evidence="3">DUF202 domain-containing protein</fullName>
    </recommendedName>
</protein>
<keyword evidence="1" id="KW-1133">Transmembrane helix</keyword>
<evidence type="ECO:0000256" key="1">
    <source>
        <dbReference type="SAM" id="Phobius"/>
    </source>
</evidence>
<comment type="caution">
    <text evidence="2">The sequence shown here is derived from an EMBL/GenBank/DDBJ whole genome shotgun (WGS) entry which is preliminary data.</text>
</comment>
<proteinExistence type="predicted"/>
<evidence type="ECO:0008006" key="3">
    <source>
        <dbReference type="Google" id="ProtNLM"/>
    </source>
</evidence>
<name>A0ABU3N5E5_9SPHN</name>
<feature type="transmembrane region" description="Helical" evidence="1">
    <location>
        <begin position="26"/>
        <end position="44"/>
    </location>
</feature>
<dbReference type="EMBL" id="JALMLT010000003">
    <property type="protein sequence ID" value="MDT8759501.1"/>
    <property type="molecule type" value="Genomic_DNA"/>
</dbReference>
<keyword evidence="1" id="KW-0472">Membrane</keyword>
<gene>
    <name evidence="2" type="ORF">MZO42_12415</name>
</gene>
<accession>A0ABU3N5E5</accession>